<dbReference type="Proteomes" id="UP000717515">
    <property type="component" value="Unassembled WGS sequence"/>
</dbReference>
<feature type="region of interest" description="Disordered" evidence="1">
    <location>
        <begin position="55"/>
        <end position="78"/>
    </location>
</feature>
<protein>
    <recommendedName>
        <fullName evidence="2">Metallo-beta-lactamase domain-containing protein</fullName>
    </recommendedName>
</protein>
<feature type="compositionally biased region" description="Basic and acidic residues" evidence="1">
    <location>
        <begin position="611"/>
        <end position="631"/>
    </location>
</feature>
<dbReference type="PANTHER" id="PTHR13754">
    <property type="entry name" value="METALLO-BETA-LACTAMASE SUPERFAMILY PROTEIN"/>
    <property type="match status" value="1"/>
</dbReference>
<feature type="compositionally biased region" description="Basic and acidic residues" evidence="1">
    <location>
        <begin position="792"/>
        <end position="823"/>
    </location>
</feature>
<reference evidence="3" key="1">
    <citation type="submission" date="2021-07" db="EMBL/GenBank/DDBJ databases">
        <title>Draft genome of Mortierella alpina, strain LL118, isolated from an aspen leaf litter sample.</title>
        <authorList>
            <person name="Yang S."/>
            <person name="Vinatzer B.A."/>
        </authorList>
    </citation>
    <scope>NUCLEOTIDE SEQUENCE</scope>
    <source>
        <strain evidence="3">LL118</strain>
    </source>
</reference>
<feature type="compositionally biased region" description="Low complexity" evidence="1">
    <location>
        <begin position="431"/>
        <end position="454"/>
    </location>
</feature>
<dbReference type="AlphaFoldDB" id="A0A9P8D182"/>
<comment type="caution">
    <text evidence="3">The sequence shown here is derived from an EMBL/GenBank/DDBJ whole genome shotgun (WGS) entry which is preliminary data.</text>
</comment>
<feature type="compositionally biased region" description="Polar residues" evidence="1">
    <location>
        <begin position="825"/>
        <end position="834"/>
    </location>
</feature>
<evidence type="ECO:0000256" key="1">
    <source>
        <dbReference type="SAM" id="MobiDB-lite"/>
    </source>
</evidence>
<feature type="compositionally biased region" description="Acidic residues" evidence="1">
    <location>
        <begin position="475"/>
        <end position="491"/>
    </location>
</feature>
<dbReference type="InterPro" id="IPR052926">
    <property type="entry name" value="Metallo-beta-lactamase_dom"/>
</dbReference>
<feature type="compositionally biased region" description="Basic and acidic residues" evidence="1">
    <location>
        <begin position="566"/>
        <end position="590"/>
    </location>
</feature>
<feature type="compositionally biased region" description="Basic and acidic residues" evidence="1">
    <location>
        <begin position="656"/>
        <end position="677"/>
    </location>
</feature>
<dbReference type="GO" id="GO:0016740">
    <property type="term" value="F:transferase activity"/>
    <property type="evidence" value="ECO:0007669"/>
    <property type="project" value="TreeGrafter"/>
</dbReference>
<feature type="domain" description="Metallo-beta-lactamase" evidence="2">
    <location>
        <begin position="103"/>
        <end position="156"/>
    </location>
</feature>
<evidence type="ECO:0000313" key="4">
    <source>
        <dbReference type="Proteomes" id="UP000717515"/>
    </source>
</evidence>
<evidence type="ECO:0000313" key="3">
    <source>
        <dbReference type="EMBL" id="KAG9327009.1"/>
    </source>
</evidence>
<feature type="region of interest" description="Disordered" evidence="1">
    <location>
        <begin position="395"/>
        <end position="508"/>
    </location>
</feature>
<feature type="compositionally biased region" description="Acidic residues" evidence="1">
    <location>
        <begin position="555"/>
        <end position="565"/>
    </location>
</feature>
<dbReference type="InterPro" id="IPR041712">
    <property type="entry name" value="DHPS-like_MBL-fold"/>
</dbReference>
<organism evidence="3 4">
    <name type="scientific">Mortierella alpina</name>
    <name type="common">Oleaginous fungus</name>
    <name type="synonym">Mortierella renispora</name>
    <dbReference type="NCBI Taxonomy" id="64518"/>
    <lineage>
        <taxon>Eukaryota</taxon>
        <taxon>Fungi</taxon>
        <taxon>Fungi incertae sedis</taxon>
        <taxon>Mucoromycota</taxon>
        <taxon>Mortierellomycotina</taxon>
        <taxon>Mortierellomycetes</taxon>
        <taxon>Mortierellales</taxon>
        <taxon>Mortierellaceae</taxon>
        <taxon>Mortierella</taxon>
    </lineage>
</organism>
<sequence>MTPTPAEANSFPDLVELDALRLTVVVDNEVDHMSSTPKELGLTTLSQKLFKKDRNLDKSKSTVPASSASQGHEHQHDLQDQGVKTITFDFNDLCCGAHGLSILVTGVKDGVEHTVLFDTGPHSAIFLENARRLEIEFEKIEVIVLSHWHVDHSGGMIAAVEKCRQARQAQGQSSVIVDLHPDRPDERGAALSKPDASGKLPDVLEYVGWGPDPSPQELQQAGGQISLQATAHTVCDGFFGVSGVIPRNTSYETGIPSHVRWSNEAGSWRSEPEIMDERYLVARVKSKGIVVLTGCSHAGVINVCQDVERAFKSDKAEVSDSNNGLFFVVGGFHLAGPSVETRIQDTVEDMKVLAPSYLAPGHCSGWKAKAALEQTMPGRVASLGVGSEFFITAEQEDLPEPKPETMAVLSSSNQTSDRKLKNEMSNVDLTPSVEASASASPNSSMSSSSTPPSSVDWQSRRGHASSKEPRVHDLEAEDEEEEEEEEEEVIEVIDLTRPERVGSYPQPDFLSRVPGFDRQMSFELPTLQRLVSRSSESAERSQNRPRRQVEVHEIPDDDDDNDDDDHWDRYGRNTVRIDSEVREVQLDPRHPWAQGPVELITRPMYRGTVRTLKDKEDQRQLEDVVVVDERPPPVNGGHVESDGEEDHGAGDNGATKGKDSIQHEWARGLQRASEEAFRSSILQRRSPPRARSLSREPRSRSHSFMASASPSPFPITHSHPTDRSSRIKHRKEHRFSPVARPPSPVPLILRPETLPSPPAPSSTQAVQVIAKGPSNSPQDARSALLLSSQESDNERDTQKDAIEERHAPEPSDDDRVLRLRRASEQPASTPLSKRSSPRRARSHTPEFRSQSYSFLAPPIVFPITSNTITNTTTTTVTTAATTTTAATRSSRSTNKIQRKILENPEQDFYLRH</sequence>
<gene>
    <name evidence="3" type="ORF">KVV02_006486</name>
</gene>
<feature type="compositionally biased region" description="Basic and acidic residues" evidence="1">
    <location>
        <begin position="465"/>
        <end position="474"/>
    </location>
</feature>
<name>A0A9P8D182_MORAP</name>
<feature type="compositionally biased region" description="Basic and acidic residues" evidence="1">
    <location>
        <begin position="536"/>
        <end position="554"/>
    </location>
</feature>
<dbReference type="Pfam" id="PF00753">
    <property type="entry name" value="Lactamase_B"/>
    <property type="match status" value="1"/>
</dbReference>
<proteinExistence type="predicted"/>
<accession>A0A9P8D182</accession>
<evidence type="ECO:0000259" key="2">
    <source>
        <dbReference type="Pfam" id="PF00753"/>
    </source>
</evidence>
<dbReference type="InterPro" id="IPR001279">
    <property type="entry name" value="Metallo-B-lactamas"/>
</dbReference>
<dbReference type="EMBL" id="JAIFTL010000010">
    <property type="protein sequence ID" value="KAG9327009.1"/>
    <property type="molecule type" value="Genomic_DNA"/>
</dbReference>
<dbReference type="CDD" id="cd07713">
    <property type="entry name" value="DHPS-like_MBL-fold"/>
    <property type="match status" value="1"/>
</dbReference>
<dbReference type="Gene3D" id="3.60.15.10">
    <property type="entry name" value="Ribonuclease Z/Hydroxyacylglutathione hydrolase-like"/>
    <property type="match status" value="1"/>
</dbReference>
<dbReference type="SUPFAM" id="SSF56281">
    <property type="entry name" value="Metallo-hydrolase/oxidoreductase"/>
    <property type="match status" value="1"/>
</dbReference>
<feature type="region of interest" description="Disordered" evidence="1">
    <location>
        <begin position="530"/>
        <end position="850"/>
    </location>
</feature>
<feature type="compositionally biased region" description="Polar residues" evidence="1">
    <location>
        <begin position="61"/>
        <end position="70"/>
    </location>
</feature>
<dbReference type="PANTHER" id="PTHR13754:SF13">
    <property type="entry name" value="METALLO-BETA-LACTAMASE SUPERFAMILY PROTEIN (AFU_ORTHOLOGUE AFUA_3G07630)"/>
    <property type="match status" value="1"/>
</dbReference>
<dbReference type="InterPro" id="IPR036866">
    <property type="entry name" value="RibonucZ/Hydroxyglut_hydro"/>
</dbReference>
<feature type="compositionally biased region" description="Polar residues" evidence="1">
    <location>
        <begin position="773"/>
        <end position="790"/>
    </location>
</feature>